<dbReference type="EMBL" id="KP211874">
    <property type="protein sequence ID" value="ANV80133.1"/>
    <property type="molecule type" value="Genomic_DNA"/>
</dbReference>
<organism evidence="2">
    <name type="scientific">uncultured Poseidoniia archaeon</name>
    <dbReference type="NCBI Taxonomy" id="1697135"/>
    <lineage>
        <taxon>Archaea</taxon>
        <taxon>Methanobacteriati</taxon>
        <taxon>Thermoplasmatota</taxon>
        <taxon>Candidatus Poseidoniia</taxon>
        <taxon>environmental samples</taxon>
    </lineage>
</organism>
<accession>A0A1B1TCZ2</accession>
<dbReference type="SUPFAM" id="SSF101262">
    <property type="entry name" value="Methenyltetrahydrofolate cyclohydrolase-like"/>
    <property type="match status" value="1"/>
</dbReference>
<keyword evidence="2" id="KW-0378">Hydrolase</keyword>
<feature type="domain" description="Cyclodeaminase/cyclohydrolase" evidence="1">
    <location>
        <begin position="23"/>
        <end position="192"/>
    </location>
</feature>
<reference evidence="2" key="2">
    <citation type="journal article" date="2015" name="ISME J.">
        <title>A new class of marine Euryarchaeota group II from the Mediterranean deep chlorophyll maximum.</title>
        <authorList>
            <person name="Martin-Cuadrado A.B."/>
            <person name="Garcia-Heredia I."/>
            <person name="Molto A.G."/>
            <person name="Lopez-Ubeda R."/>
            <person name="Kimes N."/>
            <person name="Lopez-Garcia P."/>
            <person name="Moreira D."/>
            <person name="Rodriguez-Valera F."/>
        </authorList>
    </citation>
    <scope>NUCLEOTIDE SEQUENCE</scope>
</reference>
<evidence type="ECO:0000259" key="1">
    <source>
        <dbReference type="Pfam" id="PF04961"/>
    </source>
</evidence>
<sequence length="224" mass="24033">MQKIELLNGRLEGMNDMDWMEMSLRDFQSALASSSPTPGGGTASAIALGQAAALTCMVADLTIGKEKWQDGWNCAEKAQLVAINIFTKAGKLAKDDSDSFDKVMECFKMPKSNDDEIQVRREAIRSATLNAALVPLETAKLAFELLEVLPELADKGNANAVSDVGVASLLASAAVKGALFNVDINVSSLPKEMVGNLSTESQELLDKSRILSKDSIQNVRNRLG</sequence>
<dbReference type="InterPro" id="IPR036178">
    <property type="entry name" value="Formintransfe-cycloase-like_sf"/>
</dbReference>
<dbReference type="InterPro" id="IPR007044">
    <property type="entry name" value="Cyclodeamin/CycHdrlase"/>
</dbReference>
<dbReference type="Gene3D" id="1.20.120.680">
    <property type="entry name" value="Formiminotetrahydrofolate cyclodeaminase monomer, up-and-down helical bundle"/>
    <property type="match status" value="1"/>
</dbReference>
<evidence type="ECO:0000313" key="2">
    <source>
        <dbReference type="EMBL" id="ANV80133.1"/>
    </source>
</evidence>
<reference evidence="2" key="1">
    <citation type="submission" date="2014-11" db="EMBL/GenBank/DDBJ databases">
        <authorList>
            <person name="Zhu J."/>
            <person name="Qi W."/>
            <person name="Song R."/>
        </authorList>
    </citation>
    <scope>NUCLEOTIDE SEQUENCE</scope>
</reference>
<dbReference type="GO" id="GO:0016787">
    <property type="term" value="F:hydrolase activity"/>
    <property type="evidence" value="ECO:0007669"/>
    <property type="project" value="UniProtKB-KW"/>
</dbReference>
<protein>
    <submittedName>
        <fullName evidence="2">Methenyl tetrahydrofolate cyclohydrolase</fullName>
    </submittedName>
</protein>
<proteinExistence type="predicted"/>
<name>A0A1B1TCZ2_9ARCH</name>
<dbReference type="Pfam" id="PF04961">
    <property type="entry name" value="FTCD_C"/>
    <property type="match status" value="1"/>
</dbReference>
<dbReference type="AlphaFoldDB" id="A0A1B1TCZ2"/>